<feature type="compositionally biased region" description="Basic and acidic residues" evidence="1">
    <location>
        <begin position="13"/>
        <end position="44"/>
    </location>
</feature>
<accession>A0A7Y8KLF8</accession>
<sequence length="53" mass="5665">MNTDKQPATGADAPKDPVPAKDPKAKENDYSPDFKPKPEPKPETDADIDTQGG</sequence>
<evidence type="ECO:0000313" key="3">
    <source>
        <dbReference type="Proteomes" id="UP000585226"/>
    </source>
</evidence>
<protein>
    <submittedName>
        <fullName evidence="2">Uncharacterized protein</fullName>
    </submittedName>
</protein>
<dbReference type="EMBL" id="JACASD010000170">
    <property type="protein sequence ID" value="NWE93009.1"/>
    <property type="molecule type" value="Genomic_DNA"/>
</dbReference>
<evidence type="ECO:0000256" key="1">
    <source>
        <dbReference type="SAM" id="MobiDB-lite"/>
    </source>
</evidence>
<gene>
    <name evidence="2" type="ORF">HX893_33380</name>
</gene>
<organism evidence="2 3">
    <name type="scientific">Pseudomonas reactans</name>
    <dbReference type="NCBI Taxonomy" id="117680"/>
    <lineage>
        <taxon>Bacteria</taxon>
        <taxon>Pseudomonadati</taxon>
        <taxon>Pseudomonadota</taxon>
        <taxon>Gammaproteobacteria</taxon>
        <taxon>Pseudomonadales</taxon>
        <taxon>Pseudomonadaceae</taxon>
        <taxon>Pseudomonas</taxon>
    </lineage>
</organism>
<dbReference type="Proteomes" id="UP000585226">
    <property type="component" value="Unassembled WGS sequence"/>
</dbReference>
<proteinExistence type="predicted"/>
<dbReference type="AlphaFoldDB" id="A0A7Y8KLF8"/>
<reference evidence="2 3" key="1">
    <citation type="submission" date="2020-04" db="EMBL/GenBank/DDBJ databases">
        <title>Molecular characterization of pseudomonads from Agaricus bisporus reveal novel blotch 2 pathogens in Western Europe.</title>
        <authorList>
            <person name="Taparia T."/>
            <person name="Krijger M."/>
            <person name="Haynes E."/>
            <person name="Elpinstone J.G."/>
            <person name="Noble R."/>
            <person name="Van Der Wolf J."/>
        </authorList>
    </citation>
    <scope>NUCLEOTIDE SEQUENCE [LARGE SCALE GENOMIC DNA]</scope>
    <source>
        <strain evidence="2 3">P8021</strain>
    </source>
</reference>
<feature type="region of interest" description="Disordered" evidence="1">
    <location>
        <begin position="1"/>
        <end position="53"/>
    </location>
</feature>
<comment type="caution">
    <text evidence="2">The sequence shown here is derived from an EMBL/GenBank/DDBJ whole genome shotgun (WGS) entry which is preliminary data.</text>
</comment>
<name>A0A7Y8KLF8_9PSED</name>
<evidence type="ECO:0000313" key="2">
    <source>
        <dbReference type="EMBL" id="NWE93009.1"/>
    </source>
</evidence>
<dbReference type="RefSeq" id="WP_177115225.1">
    <property type="nucleotide sequence ID" value="NZ_JACASD010000170.1"/>
</dbReference>